<dbReference type="AlphaFoldDB" id="A0A0B2UJT7"/>
<gene>
    <name evidence="7" type="ORF">M896_091580</name>
</gene>
<evidence type="ECO:0000313" key="8">
    <source>
        <dbReference type="Proteomes" id="UP000031056"/>
    </source>
</evidence>
<proteinExistence type="inferred from homology"/>
<accession>A0A0B2UJT7</accession>
<dbReference type="STRING" id="1354746.A0A0B2UJT7"/>
<comment type="similarity">
    <text evidence="2">Belongs to the SDO1/SBDS family.</text>
</comment>
<dbReference type="Proteomes" id="UP000031056">
    <property type="component" value="Unassembled WGS sequence"/>
</dbReference>
<organism evidence="7 8">
    <name type="scientific">Ordospora colligata OC4</name>
    <dbReference type="NCBI Taxonomy" id="1354746"/>
    <lineage>
        <taxon>Eukaryota</taxon>
        <taxon>Fungi</taxon>
        <taxon>Fungi incertae sedis</taxon>
        <taxon>Microsporidia</taxon>
        <taxon>Ordosporidae</taxon>
        <taxon>Ordospora</taxon>
    </lineage>
</organism>
<dbReference type="InParanoid" id="A0A0B2UJT7"/>
<dbReference type="EMBL" id="JOKQ01000009">
    <property type="protein sequence ID" value="KHN69230.1"/>
    <property type="molecule type" value="Genomic_DNA"/>
</dbReference>
<dbReference type="SUPFAM" id="SSF89895">
    <property type="entry name" value="FYSH domain"/>
    <property type="match status" value="1"/>
</dbReference>
<comment type="subcellular location">
    <subcellularLocation>
        <location evidence="1">Cytoplasm</location>
    </subcellularLocation>
</comment>
<evidence type="ECO:0000256" key="4">
    <source>
        <dbReference type="ARBA" id="ARBA00022517"/>
    </source>
</evidence>
<dbReference type="InterPro" id="IPR039100">
    <property type="entry name" value="Sdo1/SBDS-like"/>
</dbReference>
<protein>
    <submittedName>
        <fullName evidence="7">Putative subunit of exosome</fullName>
    </submittedName>
</protein>
<keyword evidence="8" id="KW-1185">Reference proteome</keyword>
<comment type="caution">
    <text evidence="7">The sequence shown here is derived from an EMBL/GenBank/DDBJ whole genome shotgun (WGS) entry which is preliminary data.</text>
</comment>
<dbReference type="Gene3D" id="3.30.1250.10">
    <property type="entry name" value="Ribosome maturation protein SBDS, N-terminal domain"/>
    <property type="match status" value="1"/>
</dbReference>
<evidence type="ECO:0000256" key="3">
    <source>
        <dbReference type="ARBA" id="ARBA00022490"/>
    </source>
</evidence>
<dbReference type="OrthoDB" id="10253092at2759"/>
<dbReference type="HOGENOM" id="CLU_043216_3_0_1"/>
<evidence type="ECO:0000313" key="7">
    <source>
        <dbReference type="EMBL" id="KHN69230.1"/>
    </source>
</evidence>
<dbReference type="PANTHER" id="PTHR10927">
    <property type="entry name" value="RIBOSOME MATURATION PROTEIN SBDS"/>
    <property type="match status" value="1"/>
</dbReference>
<dbReference type="GO" id="GO:0005737">
    <property type="term" value="C:cytoplasm"/>
    <property type="evidence" value="ECO:0007669"/>
    <property type="project" value="UniProtKB-SubCell"/>
</dbReference>
<dbReference type="GO" id="GO:0042254">
    <property type="term" value="P:ribosome biogenesis"/>
    <property type="evidence" value="ECO:0007669"/>
    <property type="project" value="UniProtKB-KW"/>
</dbReference>
<dbReference type="InterPro" id="IPR019783">
    <property type="entry name" value="SDO1/SBDS_N"/>
</dbReference>
<reference evidence="7 8" key="1">
    <citation type="journal article" date="2014" name="MBio">
        <title>The Ordospora colligata genome; evolution of extreme reduction in microsporidia and host-to-parasite horizontal gene transfer.</title>
        <authorList>
            <person name="Pombert J.-F."/>
            <person name="Haag K.L."/>
            <person name="Beidas S."/>
            <person name="Ebert D."/>
            <person name="Keeling P.J."/>
        </authorList>
    </citation>
    <scope>NUCLEOTIDE SEQUENCE [LARGE SCALE GENOMIC DNA]</scope>
    <source>
        <strain evidence="7 8">OC4</strain>
    </source>
</reference>
<evidence type="ECO:0000259" key="6">
    <source>
        <dbReference type="Pfam" id="PF01172"/>
    </source>
</evidence>
<dbReference type="FunCoup" id="A0A0B2UJT7">
    <property type="interactions" value="237"/>
</dbReference>
<sequence length="224" mass="25898">MFTPQNQKKLVNVCVIALKKYGRRYELAVYPNKLYEYRNGITTCINEIVQSSTVYKNVSKGEIAAQDDLSMFGKSHDEIVKEILDNGHEQKNEATRMYEQERTEREILEIVGRKVTKDGKHVNMNVLRDAMSKVHNVHIGDSKKQSQEVVAKLERIGYERVGMRIAVDLNNSSIRRFVDQNGEVNDAYVILRSNYFPAFKRICDSESVKYIVVRNEDPDDEEIC</sequence>
<comment type="subunit">
    <text evidence="5">Associates with the 60S ribosomal subunit.</text>
</comment>
<dbReference type="PANTHER" id="PTHR10927:SF1">
    <property type="entry name" value="RIBOSOME MATURATION PROTEIN SBDS"/>
    <property type="match status" value="1"/>
</dbReference>
<feature type="domain" description="Ribosome maturation protein SDO1/SBDS N-terminal" evidence="6">
    <location>
        <begin position="12"/>
        <end position="96"/>
    </location>
</feature>
<dbReference type="VEuPathDB" id="MicrosporidiaDB:M896_091580"/>
<name>A0A0B2UJT7_9MICR</name>
<evidence type="ECO:0000256" key="2">
    <source>
        <dbReference type="ARBA" id="ARBA00007433"/>
    </source>
</evidence>
<keyword evidence="3" id="KW-0963">Cytoplasm</keyword>
<dbReference type="RefSeq" id="XP_014563272.1">
    <property type="nucleotide sequence ID" value="XM_014707786.1"/>
</dbReference>
<dbReference type="Pfam" id="PF01172">
    <property type="entry name" value="SBDS_N"/>
    <property type="match status" value="1"/>
</dbReference>
<dbReference type="GeneID" id="26262371"/>
<evidence type="ECO:0000256" key="5">
    <source>
        <dbReference type="ARBA" id="ARBA00049708"/>
    </source>
</evidence>
<dbReference type="InterPro" id="IPR036786">
    <property type="entry name" value="Ribosome_mat_SBDS_N_sf"/>
</dbReference>
<keyword evidence="4" id="KW-0690">Ribosome biogenesis</keyword>
<evidence type="ECO:0000256" key="1">
    <source>
        <dbReference type="ARBA" id="ARBA00004496"/>
    </source>
</evidence>